<dbReference type="GO" id="GO:0005737">
    <property type="term" value="C:cytoplasm"/>
    <property type="evidence" value="ECO:0007669"/>
    <property type="project" value="UniProtKB-SubCell"/>
</dbReference>
<dbReference type="EMBL" id="JAINUF010000012">
    <property type="protein sequence ID" value="KAJ8345454.1"/>
    <property type="molecule type" value="Genomic_DNA"/>
</dbReference>
<dbReference type="InterPro" id="IPR035979">
    <property type="entry name" value="RBD_domain_sf"/>
</dbReference>
<evidence type="ECO:0000256" key="2">
    <source>
        <dbReference type="ARBA" id="ARBA00004604"/>
    </source>
</evidence>
<keyword evidence="6" id="KW-0539">Nucleus</keyword>
<dbReference type="OrthoDB" id="6287754at2759"/>
<keyword evidence="3" id="KW-0963">Cytoplasm</keyword>
<dbReference type="Proteomes" id="UP001152622">
    <property type="component" value="Chromosome 12"/>
</dbReference>
<dbReference type="InterPro" id="IPR034200">
    <property type="entry name" value="RDM1_RRM"/>
</dbReference>
<evidence type="ECO:0000259" key="8">
    <source>
        <dbReference type="PROSITE" id="PS50102"/>
    </source>
</evidence>
<dbReference type="SUPFAM" id="SSF54928">
    <property type="entry name" value="RNA-binding domain, RBD"/>
    <property type="match status" value="1"/>
</dbReference>
<dbReference type="CDD" id="cd12364">
    <property type="entry name" value="RRM_RDM1"/>
    <property type="match status" value="1"/>
</dbReference>
<protein>
    <recommendedName>
        <fullName evidence="8">RRM domain-containing protein</fullName>
    </recommendedName>
</protein>
<dbReference type="PANTHER" id="PTHR31164:SF1">
    <property type="entry name" value="RAD52 MOTIF-CONTAINING PROTEIN 1"/>
    <property type="match status" value="1"/>
</dbReference>
<dbReference type="PANTHER" id="PTHR31164">
    <property type="entry name" value="RAD52 MOTIF-CONTAINING PROTEIN 1"/>
    <property type="match status" value="1"/>
</dbReference>
<name>A0A9Q1EUV5_SYNKA</name>
<keyword evidence="4 7" id="KW-0694">RNA-binding</keyword>
<evidence type="ECO:0000256" key="7">
    <source>
        <dbReference type="PROSITE-ProRule" id="PRU00176"/>
    </source>
</evidence>
<comment type="caution">
    <text evidence="9">The sequence shown here is derived from an EMBL/GenBank/DDBJ whole genome shotgun (WGS) entry which is preliminary data.</text>
</comment>
<gene>
    <name evidence="9" type="ORF">SKAU_G00296470</name>
</gene>
<accession>A0A9Q1EUV5</accession>
<sequence length="327" mass="36318">VCFGSTTCWLEFCGHFSLQINNIHVVTNVAACYKFITGRLLGMDIEADIIEFKVPYENNKTLFIWDILPTLSEAFIYESILGIFSGFGALYLVKVCQNAAVVEPGFYAIVKYYSSAQASKAQRAADGKNLFQKSPVKVRLCTRQNPAFANDFKALSNSKCQQLANHYLGFNGWSTQMITLQDLSGGDDVCAGSDTQSLTLKYGCIVELTFPHHHARCRGMGVAEESFHNHPDHLELCLKRGHLQKWAKDKAVVDAFRKVLLVLLSNGKVAVECKFDPDEILPDEDLEGVIKVNDISWSECEGAGEEDFLSELSLNFSTCVEATSLRS</sequence>
<dbReference type="InterPro" id="IPR040224">
    <property type="entry name" value="RDM1"/>
</dbReference>
<dbReference type="InterPro" id="IPR042525">
    <property type="entry name" value="Rad52_Rad59_Rad22_sf"/>
</dbReference>
<dbReference type="Gene3D" id="3.30.390.80">
    <property type="entry name" value="DNA repair protein Rad52/59/22"/>
    <property type="match status" value="1"/>
</dbReference>
<dbReference type="Pfam" id="PF25517">
    <property type="entry name" value="DSRM_RDM1"/>
    <property type="match status" value="1"/>
</dbReference>
<dbReference type="GO" id="GO:0006302">
    <property type="term" value="P:double-strand break repair"/>
    <property type="evidence" value="ECO:0007669"/>
    <property type="project" value="UniProtKB-ARBA"/>
</dbReference>
<reference evidence="9" key="1">
    <citation type="journal article" date="2023" name="Science">
        <title>Genome structures resolve the early diversification of teleost fishes.</title>
        <authorList>
            <person name="Parey E."/>
            <person name="Louis A."/>
            <person name="Montfort J."/>
            <person name="Bouchez O."/>
            <person name="Roques C."/>
            <person name="Iampietro C."/>
            <person name="Lluch J."/>
            <person name="Castinel A."/>
            <person name="Donnadieu C."/>
            <person name="Desvignes T."/>
            <person name="Floi Bucao C."/>
            <person name="Jouanno E."/>
            <person name="Wen M."/>
            <person name="Mejri S."/>
            <person name="Dirks R."/>
            <person name="Jansen H."/>
            <person name="Henkel C."/>
            <person name="Chen W.J."/>
            <person name="Zahm M."/>
            <person name="Cabau C."/>
            <person name="Klopp C."/>
            <person name="Thompson A.W."/>
            <person name="Robinson-Rechavi M."/>
            <person name="Braasch I."/>
            <person name="Lecointre G."/>
            <person name="Bobe J."/>
            <person name="Postlethwait J.H."/>
            <person name="Berthelot C."/>
            <person name="Roest Crollius H."/>
            <person name="Guiguen Y."/>
        </authorList>
    </citation>
    <scope>NUCLEOTIDE SEQUENCE</scope>
    <source>
        <strain evidence="9">WJC10195</strain>
    </source>
</reference>
<dbReference type="PROSITE" id="PS50102">
    <property type="entry name" value="RRM"/>
    <property type="match status" value="1"/>
</dbReference>
<feature type="domain" description="RRM" evidence="8">
    <location>
        <begin position="60"/>
        <end position="143"/>
    </location>
</feature>
<feature type="non-terminal residue" evidence="9">
    <location>
        <position position="1"/>
    </location>
</feature>
<evidence type="ECO:0000256" key="4">
    <source>
        <dbReference type="ARBA" id="ARBA00022884"/>
    </source>
</evidence>
<dbReference type="FunFam" id="3.30.390.80:FF:000002">
    <property type="entry name" value="RAD52 motif containing 1"/>
    <property type="match status" value="1"/>
</dbReference>
<dbReference type="InterPro" id="IPR057652">
    <property type="entry name" value="DSRM_RDM1"/>
</dbReference>
<dbReference type="GO" id="GO:0003723">
    <property type="term" value="F:RNA binding"/>
    <property type="evidence" value="ECO:0007669"/>
    <property type="project" value="UniProtKB-UniRule"/>
</dbReference>
<dbReference type="AlphaFoldDB" id="A0A9Q1EUV5"/>
<dbReference type="SUPFAM" id="SSF54768">
    <property type="entry name" value="dsRNA-binding domain-like"/>
    <property type="match status" value="1"/>
</dbReference>
<dbReference type="GO" id="GO:0005730">
    <property type="term" value="C:nucleolus"/>
    <property type="evidence" value="ECO:0007669"/>
    <property type="project" value="UniProtKB-SubCell"/>
</dbReference>
<evidence type="ECO:0000313" key="9">
    <source>
        <dbReference type="EMBL" id="KAJ8345454.1"/>
    </source>
</evidence>
<evidence type="ECO:0000256" key="1">
    <source>
        <dbReference type="ARBA" id="ARBA00004496"/>
    </source>
</evidence>
<evidence type="ECO:0000256" key="6">
    <source>
        <dbReference type="ARBA" id="ARBA00023242"/>
    </source>
</evidence>
<evidence type="ECO:0000313" key="10">
    <source>
        <dbReference type="Proteomes" id="UP001152622"/>
    </source>
</evidence>
<dbReference type="GO" id="GO:0003677">
    <property type="term" value="F:DNA binding"/>
    <property type="evidence" value="ECO:0007669"/>
    <property type="project" value="UniProtKB-KW"/>
</dbReference>
<dbReference type="InterPro" id="IPR000504">
    <property type="entry name" value="RRM_dom"/>
</dbReference>
<proteinExistence type="predicted"/>
<organism evidence="9 10">
    <name type="scientific">Synaphobranchus kaupii</name>
    <name type="common">Kaup's arrowtooth eel</name>
    <dbReference type="NCBI Taxonomy" id="118154"/>
    <lineage>
        <taxon>Eukaryota</taxon>
        <taxon>Metazoa</taxon>
        <taxon>Chordata</taxon>
        <taxon>Craniata</taxon>
        <taxon>Vertebrata</taxon>
        <taxon>Euteleostomi</taxon>
        <taxon>Actinopterygii</taxon>
        <taxon>Neopterygii</taxon>
        <taxon>Teleostei</taxon>
        <taxon>Anguilliformes</taxon>
        <taxon>Synaphobranchidae</taxon>
        <taxon>Synaphobranchus</taxon>
    </lineage>
</organism>
<dbReference type="GO" id="GO:0006310">
    <property type="term" value="P:DNA recombination"/>
    <property type="evidence" value="ECO:0007669"/>
    <property type="project" value="UniProtKB-ARBA"/>
</dbReference>
<keyword evidence="5" id="KW-0238">DNA-binding</keyword>
<evidence type="ECO:0000256" key="5">
    <source>
        <dbReference type="ARBA" id="ARBA00023125"/>
    </source>
</evidence>
<keyword evidence="10" id="KW-1185">Reference proteome</keyword>
<evidence type="ECO:0000256" key="3">
    <source>
        <dbReference type="ARBA" id="ARBA00022490"/>
    </source>
</evidence>
<comment type="subcellular location">
    <subcellularLocation>
        <location evidence="1">Cytoplasm</location>
    </subcellularLocation>
    <subcellularLocation>
        <location evidence="2">Nucleus</location>
        <location evidence="2">Nucleolus</location>
    </subcellularLocation>
</comment>